<dbReference type="RefSeq" id="WP_149848542.1">
    <property type="nucleotide sequence ID" value="NZ_VUOB01000010.1"/>
</dbReference>
<dbReference type="GO" id="GO:0003677">
    <property type="term" value="F:DNA binding"/>
    <property type="evidence" value="ECO:0007669"/>
    <property type="project" value="InterPro"/>
</dbReference>
<dbReference type="Proteomes" id="UP000323454">
    <property type="component" value="Unassembled WGS sequence"/>
</dbReference>
<name>A0A5B2XMZ1_9PSEU</name>
<feature type="compositionally biased region" description="Basic and acidic residues" evidence="1">
    <location>
        <begin position="124"/>
        <end position="138"/>
    </location>
</feature>
<feature type="compositionally biased region" description="Pro residues" evidence="1">
    <location>
        <begin position="141"/>
        <end position="153"/>
    </location>
</feature>
<dbReference type="AlphaFoldDB" id="A0A5B2XMZ1"/>
<accession>A0A5B2XMZ1</accession>
<feature type="region of interest" description="Disordered" evidence="1">
    <location>
        <begin position="102"/>
        <end position="172"/>
    </location>
</feature>
<evidence type="ECO:0000313" key="3">
    <source>
        <dbReference type="Proteomes" id="UP000323454"/>
    </source>
</evidence>
<dbReference type="OrthoDB" id="3636440at2"/>
<evidence type="ECO:0000313" key="2">
    <source>
        <dbReference type="EMBL" id="KAA2264743.1"/>
    </source>
</evidence>
<reference evidence="2 3" key="2">
    <citation type="submission" date="2019-09" db="EMBL/GenBank/DDBJ databases">
        <authorList>
            <person name="Jin C."/>
        </authorList>
    </citation>
    <scope>NUCLEOTIDE SEQUENCE [LARGE SCALE GENOMIC DNA]</scope>
    <source>
        <strain evidence="2 3">AN110305</strain>
    </source>
</reference>
<sequence length="172" mass="18018">MATNDWVASYGAEVGNIAEAAEQAKAQLQLVASTLTSKDGAVTVTVNASGALQNLSFGPRADELPRAQLAAAIVATAHRAQAAAARQVTAVMAPLIGTDSDAMKFLEEQIPTPEEPEEESPASEPEKRVVFNEERASEFRPAPPAAPPRPPAPQTDGDEDEGHGPVLKRGGW</sequence>
<dbReference type="Gene3D" id="3.30.1310.10">
    <property type="entry name" value="Nucleoid-associated protein YbaB-like domain"/>
    <property type="match status" value="1"/>
</dbReference>
<keyword evidence="3" id="KW-1185">Reference proteome</keyword>
<comment type="caution">
    <text evidence="2">The sequence shown here is derived from an EMBL/GenBank/DDBJ whole genome shotgun (WGS) entry which is preliminary data.</text>
</comment>
<dbReference type="Pfam" id="PF02575">
    <property type="entry name" value="YbaB_DNA_bd"/>
    <property type="match status" value="1"/>
</dbReference>
<dbReference type="InterPro" id="IPR036894">
    <property type="entry name" value="YbaB-like_sf"/>
</dbReference>
<reference evidence="2 3" key="1">
    <citation type="submission" date="2019-09" db="EMBL/GenBank/DDBJ databases">
        <title>Goodfellowia gen. nov., a new genus of the Pseudonocardineae related to Actinoalloteichus, containing Goodfellowia coeruleoviolacea gen. nov., comb. nov. gen. nov., comb. nov.</title>
        <authorList>
            <person name="Labeda D."/>
        </authorList>
    </citation>
    <scope>NUCLEOTIDE SEQUENCE [LARGE SCALE GENOMIC DNA]</scope>
    <source>
        <strain evidence="2 3">AN110305</strain>
    </source>
</reference>
<protein>
    <submittedName>
        <fullName evidence="2">YbaB/EbfC family nucleoid-associated protein</fullName>
    </submittedName>
</protein>
<gene>
    <name evidence="2" type="ORF">F0L68_06535</name>
</gene>
<dbReference type="EMBL" id="VUOB01000010">
    <property type="protein sequence ID" value="KAA2264743.1"/>
    <property type="molecule type" value="Genomic_DNA"/>
</dbReference>
<proteinExistence type="predicted"/>
<organism evidence="2 3">
    <name type="scientific">Solihabitans fulvus</name>
    <dbReference type="NCBI Taxonomy" id="1892852"/>
    <lineage>
        <taxon>Bacteria</taxon>
        <taxon>Bacillati</taxon>
        <taxon>Actinomycetota</taxon>
        <taxon>Actinomycetes</taxon>
        <taxon>Pseudonocardiales</taxon>
        <taxon>Pseudonocardiaceae</taxon>
        <taxon>Solihabitans</taxon>
    </lineage>
</organism>
<dbReference type="SUPFAM" id="SSF82607">
    <property type="entry name" value="YbaB-like"/>
    <property type="match status" value="1"/>
</dbReference>
<evidence type="ECO:0000256" key="1">
    <source>
        <dbReference type="SAM" id="MobiDB-lite"/>
    </source>
</evidence>
<dbReference type="InterPro" id="IPR004401">
    <property type="entry name" value="YbaB/EbfC"/>
</dbReference>